<proteinExistence type="predicted"/>
<keyword evidence="1" id="KW-0472">Membrane</keyword>
<accession>A0A222E7F0</accession>
<dbReference type="Proteomes" id="UP000203589">
    <property type="component" value="Chromosome"/>
</dbReference>
<reference evidence="2 3" key="1">
    <citation type="submission" date="2017-07" db="EMBL/GenBank/DDBJ databases">
        <title>Genome Sequence of Antarctobacter heliothermus Strain SMS3 Isolated from a culture of the Diatom Skeletonema marinoi.</title>
        <authorList>
            <person name="Topel M."/>
            <person name="Pinder M.I.M."/>
            <person name="Johansson O.N."/>
            <person name="Kourtchenko O."/>
            <person name="Godhe A."/>
            <person name="Clarke A.K."/>
        </authorList>
    </citation>
    <scope>NUCLEOTIDE SEQUENCE [LARGE SCALE GENOMIC DNA]</scope>
    <source>
        <strain evidence="2 3">SMS3</strain>
    </source>
</reference>
<gene>
    <name evidence="2" type="ORF">ANTHELSMS3_03222</name>
</gene>
<keyword evidence="3" id="KW-1185">Reference proteome</keyword>
<protein>
    <submittedName>
        <fullName evidence="2">Uncharacterized protein</fullName>
    </submittedName>
</protein>
<dbReference type="RefSeq" id="WP_094035717.1">
    <property type="nucleotide sequence ID" value="NZ_CP022540.1"/>
</dbReference>
<dbReference type="OrthoDB" id="7852457at2"/>
<sequence length="156" mass="17077">MTGPLRRGLIRPPVLAMVDAFVGGTAILLILIILSSNRQDRPDSQPQADVVLRCAEGEVATSSTPEWLTASAPMSPSDAATWLATHPRPDRLMTRVRLESDQRAFRCVTRFQQAVGQMNDATDDVTNRDTAQERAILLVTVIMTAPPESPTEEPLE</sequence>
<keyword evidence="1" id="KW-0812">Transmembrane</keyword>
<evidence type="ECO:0000313" key="2">
    <source>
        <dbReference type="EMBL" id="ASP21871.1"/>
    </source>
</evidence>
<evidence type="ECO:0000313" key="3">
    <source>
        <dbReference type="Proteomes" id="UP000203589"/>
    </source>
</evidence>
<name>A0A222E7F0_9RHOB</name>
<dbReference type="KEGG" id="aht:ANTHELSMS3_03222"/>
<feature type="transmembrane region" description="Helical" evidence="1">
    <location>
        <begin position="14"/>
        <end position="34"/>
    </location>
</feature>
<keyword evidence="1" id="KW-1133">Transmembrane helix</keyword>
<evidence type="ECO:0000256" key="1">
    <source>
        <dbReference type="SAM" id="Phobius"/>
    </source>
</evidence>
<organism evidence="2 3">
    <name type="scientific">Antarctobacter heliothermus</name>
    <dbReference type="NCBI Taxonomy" id="74033"/>
    <lineage>
        <taxon>Bacteria</taxon>
        <taxon>Pseudomonadati</taxon>
        <taxon>Pseudomonadota</taxon>
        <taxon>Alphaproteobacteria</taxon>
        <taxon>Rhodobacterales</taxon>
        <taxon>Roseobacteraceae</taxon>
        <taxon>Antarctobacter</taxon>
    </lineage>
</organism>
<dbReference type="AlphaFoldDB" id="A0A222E7F0"/>
<dbReference type="EMBL" id="CP022540">
    <property type="protein sequence ID" value="ASP21871.1"/>
    <property type="molecule type" value="Genomic_DNA"/>
</dbReference>